<dbReference type="EMBL" id="JAVRHX010000003">
    <property type="protein sequence ID" value="MDT0595740.1"/>
    <property type="molecule type" value="Genomic_DNA"/>
</dbReference>
<comment type="caution">
    <text evidence="2">The sequence shown here is derived from an EMBL/GenBank/DDBJ whole genome shotgun (WGS) entry which is preliminary data.</text>
</comment>
<dbReference type="Proteomes" id="UP001253545">
    <property type="component" value="Unassembled WGS sequence"/>
</dbReference>
<reference evidence="2 3" key="1">
    <citation type="submission" date="2023-09" db="EMBL/GenBank/DDBJ databases">
        <authorList>
            <person name="Rey-Velasco X."/>
        </authorList>
    </citation>
    <scope>NUCLEOTIDE SEQUENCE [LARGE SCALE GENOMIC DNA]</scope>
    <source>
        <strain evidence="2 3">P117</strain>
    </source>
</reference>
<gene>
    <name evidence="2" type="ORF">RM552_12850</name>
</gene>
<dbReference type="RefSeq" id="WP_311369256.1">
    <property type="nucleotide sequence ID" value="NZ_JAVRHX010000003.1"/>
</dbReference>
<protein>
    <submittedName>
        <fullName evidence="2">Uncharacterized protein</fullName>
    </submittedName>
</protein>
<keyword evidence="3" id="KW-1185">Reference proteome</keyword>
<accession>A0ABU2ZSW8</accession>
<evidence type="ECO:0000313" key="3">
    <source>
        <dbReference type="Proteomes" id="UP001253545"/>
    </source>
</evidence>
<keyword evidence="1" id="KW-1133">Transmembrane helix</keyword>
<sequence>MLLRRVMEHVKTQNWTAVFLDLIIVVVGVFIGIQVSNWNDENGRLAKEQAYLALIHEELMQNSKTTDNLLEYYSTVTEAGERALVYLEGDTDCQTACEGLLIDFFHASQLWAIALDRTAFDEAIKLSFPTDIALREELFKTYDLIDAFGLLNQESPPFRITVRGYFNPAAARILWSGCWEVDVDAVLESLKRDCESSLVATDAASMLRDIRADAALAPMLRFWIGQNINAMANYPVLIERTKKTADTVLSEVAISS</sequence>
<proteinExistence type="predicted"/>
<name>A0ABU2ZSW8_9ALTE</name>
<feature type="transmembrane region" description="Helical" evidence="1">
    <location>
        <begin position="12"/>
        <end position="33"/>
    </location>
</feature>
<keyword evidence="1" id="KW-0472">Membrane</keyword>
<keyword evidence="1" id="KW-0812">Transmembrane</keyword>
<evidence type="ECO:0000256" key="1">
    <source>
        <dbReference type="SAM" id="Phobius"/>
    </source>
</evidence>
<evidence type="ECO:0000313" key="2">
    <source>
        <dbReference type="EMBL" id="MDT0595740.1"/>
    </source>
</evidence>
<organism evidence="2 3">
    <name type="scientific">Glaciecola petra</name>
    <dbReference type="NCBI Taxonomy" id="3075602"/>
    <lineage>
        <taxon>Bacteria</taxon>
        <taxon>Pseudomonadati</taxon>
        <taxon>Pseudomonadota</taxon>
        <taxon>Gammaproteobacteria</taxon>
        <taxon>Alteromonadales</taxon>
        <taxon>Alteromonadaceae</taxon>
        <taxon>Glaciecola</taxon>
    </lineage>
</organism>